<feature type="region of interest" description="Disordered" evidence="1">
    <location>
        <begin position="1631"/>
        <end position="1678"/>
    </location>
</feature>
<feature type="compositionally biased region" description="Basic residues" evidence="1">
    <location>
        <begin position="1666"/>
        <end position="1675"/>
    </location>
</feature>
<feature type="region of interest" description="Disordered" evidence="1">
    <location>
        <begin position="2274"/>
        <end position="2307"/>
    </location>
</feature>
<dbReference type="EMBL" id="JAFNEN010000167">
    <property type="protein sequence ID" value="KAG8191077.1"/>
    <property type="molecule type" value="Genomic_DNA"/>
</dbReference>
<evidence type="ECO:0000313" key="2">
    <source>
        <dbReference type="EMBL" id="KAG8191077.1"/>
    </source>
</evidence>
<dbReference type="GO" id="GO:0000723">
    <property type="term" value="P:telomere maintenance"/>
    <property type="evidence" value="ECO:0007669"/>
    <property type="project" value="TreeGrafter"/>
</dbReference>
<feature type="compositionally biased region" description="Basic residues" evidence="1">
    <location>
        <begin position="1297"/>
        <end position="1308"/>
    </location>
</feature>
<dbReference type="PANTHER" id="PTHR22928:SF3">
    <property type="entry name" value="TELOMERE-ASSOCIATED PROTEIN RIF1"/>
    <property type="match status" value="1"/>
</dbReference>
<gene>
    <name evidence="2" type="ORF">JTE90_008391</name>
</gene>
<reference evidence="2 3" key="1">
    <citation type="journal article" date="2022" name="Nat. Ecol. Evol.">
        <title>A masculinizing supergene underlies an exaggerated male reproductive morph in a spider.</title>
        <authorList>
            <person name="Hendrickx F."/>
            <person name="De Corte Z."/>
            <person name="Sonet G."/>
            <person name="Van Belleghem S.M."/>
            <person name="Kostlbacher S."/>
            <person name="Vangestel C."/>
        </authorList>
    </citation>
    <scope>NUCLEOTIDE SEQUENCE [LARGE SCALE GENOMIC DNA]</scope>
    <source>
        <strain evidence="2">W744_W776</strain>
    </source>
</reference>
<feature type="compositionally biased region" description="Polar residues" evidence="1">
    <location>
        <begin position="2289"/>
        <end position="2304"/>
    </location>
</feature>
<evidence type="ECO:0000256" key="1">
    <source>
        <dbReference type="SAM" id="MobiDB-lite"/>
    </source>
</evidence>
<feature type="compositionally biased region" description="Low complexity" evidence="1">
    <location>
        <begin position="1343"/>
        <end position="1353"/>
    </location>
</feature>
<evidence type="ECO:0000313" key="3">
    <source>
        <dbReference type="Proteomes" id="UP000827092"/>
    </source>
</evidence>
<dbReference type="PANTHER" id="PTHR22928">
    <property type="entry name" value="TELOMERE-ASSOCIATED PROTEIN RIF1"/>
    <property type="match status" value="1"/>
</dbReference>
<dbReference type="Proteomes" id="UP000827092">
    <property type="component" value="Unassembled WGS sequence"/>
</dbReference>
<accession>A0AAV6V3U7</accession>
<dbReference type="SUPFAM" id="SSF48371">
    <property type="entry name" value="ARM repeat"/>
    <property type="match status" value="1"/>
</dbReference>
<organism evidence="2 3">
    <name type="scientific">Oedothorax gibbosus</name>
    <dbReference type="NCBI Taxonomy" id="931172"/>
    <lineage>
        <taxon>Eukaryota</taxon>
        <taxon>Metazoa</taxon>
        <taxon>Ecdysozoa</taxon>
        <taxon>Arthropoda</taxon>
        <taxon>Chelicerata</taxon>
        <taxon>Arachnida</taxon>
        <taxon>Araneae</taxon>
        <taxon>Araneomorphae</taxon>
        <taxon>Entelegynae</taxon>
        <taxon>Araneoidea</taxon>
        <taxon>Linyphiidae</taxon>
        <taxon>Erigoninae</taxon>
        <taxon>Oedothorax</taxon>
    </lineage>
</organism>
<evidence type="ECO:0008006" key="4">
    <source>
        <dbReference type="Google" id="ProtNLM"/>
    </source>
</evidence>
<feature type="region of interest" description="Disordered" evidence="1">
    <location>
        <begin position="1342"/>
        <end position="1361"/>
    </location>
</feature>
<feature type="region of interest" description="Disordered" evidence="1">
    <location>
        <begin position="1259"/>
        <end position="1313"/>
    </location>
</feature>
<feature type="compositionally biased region" description="Polar residues" evidence="1">
    <location>
        <begin position="1266"/>
        <end position="1276"/>
    </location>
</feature>
<feature type="compositionally biased region" description="Basic and acidic residues" evidence="1">
    <location>
        <begin position="1278"/>
        <end position="1288"/>
    </location>
</feature>
<comment type="caution">
    <text evidence="2">The sequence shown here is derived from an EMBL/GenBank/DDBJ whole genome shotgun (WGS) entry which is preliminary data.</text>
</comment>
<dbReference type="GO" id="GO:0005634">
    <property type="term" value="C:nucleus"/>
    <property type="evidence" value="ECO:0007669"/>
    <property type="project" value="TreeGrafter"/>
</dbReference>
<keyword evidence="3" id="KW-1185">Reference proteome</keyword>
<dbReference type="InterPro" id="IPR016024">
    <property type="entry name" value="ARM-type_fold"/>
</dbReference>
<name>A0AAV6V3U7_9ARAC</name>
<feature type="region of interest" description="Disordered" evidence="1">
    <location>
        <begin position="2192"/>
        <end position="2220"/>
    </location>
</feature>
<proteinExistence type="predicted"/>
<dbReference type="GO" id="GO:0140445">
    <property type="term" value="C:chromosome, telomeric repeat region"/>
    <property type="evidence" value="ECO:0007669"/>
    <property type="project" value="TreeGrafter"/>
</dbReference>
<protein>
    <recommendedName>
        <fullName evidence="4">Telomere-associated protein RIF1</fullName>
    </recommendedName>
</protein>
<sequence length="2652" mass="296266">MDLSKLKVAEQSEKLELYESLIQGIYDLQKEKGSELDKKDLDVLLGEISKDLLTENQPLVVVLLKQLGLLLGSNETEKGFLSDNQKKAVLRSIINVLKVNNEEQVVLLCFDRLDMLLTMVKTSDDLVIELVVRISEITHKKSFSTPIYIAACNYIQKFFIEYKDKLAEIIHIVPKLVFPPLSHSDVNVRNLADKTLDDFPKLLLYAENEAVSSVLLKLVKDTYCKELLVLFKDKQEAYVLKVWKHIVNALGKTLHCNLPSMTPLFQLIERGFKSPSDEVCKLAFVSWKSLISNFALDEDVLNDSKKLRFLLKPFKNLSRFNEIISSHVCDTWWHLAWSLSHNLSSRFTEVCIPLLEFTIGKTSSGQIEKAVSKATQLFLAKRGCHFLLRLLEQPASNAAFSRITSPKKLPSLLYPSLQVQLDVKVIIRHSKEIMLMIKSVIETFGHSKEMTSHIENLLKSVLFIISSVIDDRSKESTDAVISLLNLVCEITESRKCPPLTCLKCIDSLSKLPKSILVSPCFSCGPRKPQDILCTTLLKLLLNPYIFAMETPNKKFLMAYNRLIQAGLGESLNPLLMTQKYINIVKSAVLPENTESEILYEIWSGIASPLLESIEKTQEVNQGDKQDHDFSCLYDVLLCPFEHNFPVPTHQFRTKPAFRLWTNLYRSFIRSSSLVTTVLPNETCEQFCARLKTIFKEDLLKEPQHFEVMCFILEVIIDTVDFASVAATNSQGFASGSLLLKIKKPLGNLTSLVDLLALLLKLFYSNYIDIDEDIYHSCTPKAQKKGHITKTGVPFDLIKLLLSNLKSGSIIPFVLGEIVPPMSKLFSVNQKKCTNAMGTKLEELWNVVTSSIEMHYMGPYDSDFLAVLNPLLEICITHPRRLVKERSRRFWFATFAPSSSALKMPESFKNALKKSKLSLAPEDNISSIEEMSFTQESASLENGTVNFETAVNFKEPFSKPFAPLSPKKTKTPESKTMKPNNTSTKKSVDELPISEFVMIDTPGPSSLTPRRRSIRHRKSFVPALYNDLSQSQDTTTLGGSSDPFDTSSSCEIIEFQSQEVRADKISTSAEGNVDLKDDQVVITIDSQNNQEKPLRTTNQDNISLELTDIVKVVNSSRNGCNTSSQILAVDEVIASADVFNVEQNKGTSEMAVEQVNGKIEVNMKEMTTFSGIQKNHKLGTKSQDDITELRESDIKESVEKIVSHVSASVEAKPVVHYVVVKRSTRVQQKKRNADESENITSKNAKRIDLSIDSSINSELDSAKADSKNSNSLPNNNVFPEKDSHLDSHSSNKAASKPSIRRTPGRVLKKRTSESFENKELEKSVVFKPNQTCPKIIDLSDSDEIIPSSQSSSESVNYTKSETPEVLQKKSRRSLKFDTFDGKAETSETFASITMHNKRTVPKELIPVNVERENDTKSIETSEKVTSVTEKRTDISKEEFQKVSQSSSESVNYKKSETSEVQQALKFDTFDTKAKTAETFTSIAISNKGTALKELIPVSVEKTDDAKYLKTFEEVTDFAKESTDVSKEASATNSKISEPMPLKSSENLLNSADLMNDEVKSTLSTVLQINEKNNLNVAENTPPFCEDICVLQSTEHVNFQSHIQIPETAVDKATSKFDDTDMKLHSLELGASNNALKDESPKTVRVKSLRSGGKGSSRKSLDSSVTKKTIKRTKRKSMPCASETKKIKSNILESISEAFPSTNDVEMNIVDLKQNEDSCPPSSSNSLSIAHLQEKILNLDEPSQSVENEKTEMSLLIDVNNVITDIHEKLESYEESNTMDLDEVVVEQLKENNLIPIPNKEPECKKSTETIKSALEKMACVFSEVSVDFTEPNTEKEKDIELKSTINEKKIEVSVNNGLLQSNDEITEVGPSPDVLVSFDKDSSLNLNYIASLEANEKQLEECNTTLQENKHDSKSTDVPNTELNLIEEDSIKISADKCTINDANHLNMSQNILKDKNEEKEGNTFHETFNQVNAIENESQETVEALKTIISLEPFEKQDIIICSNDFNSCFEEQDNEIENCVGEIAAYEEIVDNSINASQESDKYLDVVVKHGQQAIQITESKENTTDAKTMNPNETEVVLNSKESKQIEDSQTLKLESVGGTNSVLQNSQEIKENGDCDYDINDLLLMSSSSDFTENLVEISDLSSTPQIPIMDNVTVDQSIKTNDNLCDLHTDGSLNVVDEVQETPCLLTSETLETDSDNKSDDQNVSEASENFSVGNISKKRKAKLPVRSPFTFRHRSSLLVAKSKRAANCEPIPMLLNDCKIHTKRVLENVQNKSPGNGPKKQKTVSKPTTINLSNNSAGTSEAVETDGKLITSNKNLNKSTEPVKSVKTVNYDEMTNLNTRLNASMTFQTRRYKMIVASQKSGLGEHSQSFGDKKSACLDEENSTKKSTGILKRRKSMSDMPSLKIRKVSFSEPLFEERLFKSSDILGKSCLKNDFLVITKERQNNLSEDTGNISKTDSTPGSITEDLPFNECQTSENVADYSNLPVSPLLINCEESVSSILKGLASPAWVQALETVLLTKNIKTIGDLCKLNVHELKALPFKSPKVASLHDALVIHLKETQKSTLEKLKSVEDWFPNEASSSETKTLGKDADQCEVEGVSKNIQPEVVQSLAEELLKDENLKNLSTDSLVLLAKKCFAEVTDRLQNS</sequence>
<feature type="region of interest" description="Disordered" evidence="1">
    <location>
        <begin position="961"/>
        <end position="985"/>
    </location>
</feature>
<feature type="compositionally biased region" description="Polar residues" evidence="1">
    <location>
        <begin position="2206"/>
        <end position="2219"/>
    </location>
</feature>